<evidence type="ECO:0000259" key="6">
    <source>
        <dbReference type="Pfam" id="PF02826"/>
    </source>
</evidence>
<dbReference type="InterPro" id="IPR036291">
    <property type="entry name" value="NAD(P)-bd_dom_sf"/>
</dbReference>
<dbReference type="InterPro" id="IPR006140">
    <property type="entry name" value="D-isomer_DH_NAD-bd"/>
</dbReference>
<dbReference type="InterPro" id="IPR006139">
    <property type="entry name" value="D-isomer_2_OHA_DH_cat_dom"/>
</dbReference>
<feature type="domain" description="D-isomer specific 2-hydroxyacid dehydrogenase NAD-binding" evidence="6">
    <location>
        <begin position="114"/>
        <end position="288"/>
    </location>
</feature>
<dbReference type="RefSeq" id="WP_379321398.1">
    <property type="nucleotide sequence ID" value="NZ_JBHTLM010000023.1"/>
</dbReference>
<proteinExistence type="inferred from homology"/>
<keyword evidence="3" id="KW-0520">NAD</keyword>
<evidence type="ECO:0000256" key="1">
    <source>
        <dbReference type="ARBA" id="ARBA00005854"/>
    </source>
</evidence>
<accession>A0ABW3S2F1</accession>
<dbReference type="Pfam" id="PF00389">
    <property type="entry name" value="2-Hacid_dh"/>
    <property type="match status" value="1"/>
</dbReference>
<reference evidence="8" key="1">
    <citation type="journal article" date="2019" name="Int. J. Syst. Evol. Microbiol.">
        <title>The Global Catalogue of Microorganisms (GCM) 10K type strain sequencing project: providing services to taxonomists for standard genome sequencing and annotation.</title>
        <authorList>
            <consortium name="The Broad Institute Genomics Platform"/>
            <consortium name="The Broad Institute Genome Sequencing Center for Infectious Disease"/>
            <person name="Wu L."/>
            <person name="Ma J."/>
        </authorList>
    </citation>
    <scope>NUCLEOTIDE SEQUENCE [LARGE SCALE GENOMIC DNA]</scope>
    <source>
        <strain evidence="8">CCUG 59189</strain>
    </source>
</reference>
<evidence type="ECO:0000313" key="7">
    <source>
        <dbReference type="EMBL" id="MFD1178969.1"/>
    </source>
</evidence>
<evidence type="ECO:0000259" key="5">
    <source>
        <dbReference type="Pfam" id="PF00389"/>
    </source>
</evidence>
<comment type="similarity">
    <text evidence="1 4">Belongs to the D-isomer specific 2-hydroxyacid dehydrogenase family.</text>
</comment>
<dbReference type="SUPFAM" id="SSF51735">
    <property type="entry name" value="NAD(P)-binding Rossmann-fold domains"/>
    <property type="match status" value="1"/>
</dbReference>
<gene>
    <name evidence="7" type="ORF">ACFQ3W_22070</name>
</gene>
<evidence type="ECO:0000256" key="2">
    <source>
        <dbReference type="ARBA" id="ARBA00023002"/>
    </source>
</evidence>
<evidence type="ECO:0000256" key="4">
    <source>
        <dbReference type="RuleBase" id="RU003719"/>
    </source>
</evidence>
<comment type="caution">
    <text evidence="7">The sequence shown here is derived from an EMBL/GenBank/DDBJ whole genome shotgun (WGS) entry which is preliminary data.</text>
</comment>
<dbReference type="InterPro" id="IPR050857">
    <property type="entry name" value="D-2-hydroxyacid_DH"/>
</dbReference>
<dbReference type="SUPFAM" id="SSF52283">
    <property type="entry name" value="Formate/glycerate dehydrogenase catalytic domain-like"/>
    <property type="match status" value="1"/>
</dbReference>
<evidence type="ECO:0000256" key="3">
    <source>
        <dbReference type="ARBA" id="ARBA00023027"/>
    </source>
</evidence>
<dbReference type="Proteomes" id="UP001597262">
    <property type="component" value="Unassembled WGS sequence"/>
</dbReference>
<organism evidence="7 8">
    <name type="scientific">Paenibacillus puldeungensis</name>
    <dbReference type="NCBI Taxonomy" id="696536"/>
    <lineage>
        <taxon>Bacteria</taxon>
        <taxon>Bacillati</taxon>
        <taxon>Bacillota</taxon>
        <taxon>Bacilli</taxon>
        <taxon>Bacillales</taxon>
        <taxon>Paenibacillaceae</taxon>
        <taxon>Paenibacillus</taxon>
    </lineage>
</organism>
<dbReference type="CDD" id="cd12169">
    <property type="entry name" value="PGDH_like_1"/>
    <property type="match status" value="1"/>
</dbReference>
<dbReference type="Pfam" id="PF02826">
    <property type="entry name" value="2-Hacid_dh_C"/>
    <property type="match status" value="1"/>
</dbReference>
<dbReference type="PANTHER" id="PTHR42789">
    <property type="entry name" value="D-ISOMER SPECIFIC 2-HYDROXYACID DEHYDROGENASE FAMILY PROTEIN (AFU_ORTHOLOGUE AFUA_6G10090)"/>
    <property type="match status" value="1"/>
</dbReference>
<evidence type="ECO:0000313" key="8">
    <source>
        <dbReference type="Proteomes" id="UP001597262"/>
    </source>
</evidence>
<keyword evidence="2 4" id="KW-0560">Oxidoreductase</keyword>
<keyword evidence="8" id="KW-1185">Reference proteome</keyword>
<feature type="domain" description="D-isomer specific 2-hydroxyacid dehydrogenase catalytic" evidence="5">
    <location>
        <begin position="23"/>
        <end position="315"/>
    </location>
</feature>
<protein>
    <submittedName>
        <fullName evidence="7">D-2-hydroxyacid dehydrogenase family protein</fullName>
    </submittedName>
</protein>
<sequence>MKLKCAILDDYQKIALRMADWSSIADRVEVTAIHDHFEHEDDLVKAIAKCDIIVIMRERTPFTASLFNRLPQLKLLVTTGMRNASIDMTAASSHGVVVCGTTSHSEAPMELAWSLILGLARQLVPEHHSFQHSGPWQTTLGTDLFGRTLGLLGLGKIGSKMAHIAQAFGMDVVAWSQNLTQEKADAAGVQLAASKEDLLRRSDFVSIHLVLSERTKGLIGARELNEMRPTAYLINTSRAQIVDQEALIHALQSNRIAGAGLDVYDIEPLPKDHPFRSLPNVLATPHLGYVTERNYRTYFSQAVEDIEAFLAGAPLRMLGGAPQ</sequence>
<dbReference type="Gene3D" id="3.40.50.720">
    <property type="entry name" value="NAD(P)-binding Rossmann-like Domain"/>
    <property type="match status" value="2"/>
</dbReference>
<dbReference type="PANTHER" id="PTHR42789:SF1">
    <property type="entry name" value="D-ISOMER SPECIFIC 2-HYDROXYACID DEHYDROGENASE FAMILY PROTEIN (AFU_ORTHOLOGUE AFUA_6G10090)"/>
    <property type="match status" value="1"/>
</dbReference>
<dbReference type="EMBL" id="JBHTLM010000023">
    <property type="protein sequence ID" value="MFD1178969.1"/>
    <property type="molecule type" value="Genomic_DNA"/>
</dbReference>
<name>A0ABW3S2F1_9BACL</name>